<sequence length="220" mass="24936">MRKCSVGSRVLVSDSWISKKAQSGLMDLVPVQAPEDLRRNVLYEALRCSSSDAESIPDHLKLPLCVTRFWFQYRQQNHLDHQTNMSCLQALILGFVYGEADADPEFKARIDGLEPGGSRLQLDVAHAFSQWQNCMRQSLHLNQLLSFPLPEPQCSWLYCGPLLHKLQNALLSHTSTFTELKVLLAERRRVLLETSLQSAGVGPSGDDEGWQTQTRKKRMN</sequence>
<evidence type="ECO:0000313" key="3">
    <source>
        <dbReference type="Proteomes" id="UP001345963"/>
    </source>
</evidence>
<dbReference type="InterPro" id="IPR026832">
    <property type="entry name" value="Asteroid"/>
</dbReference>
<dbReference type="PANTHER" id="PTHR15665">
    <property type="entry name" value="ASTEROID PROTEIN"/>
    <property type="match status" value="1"/>
</dbReference>
<reference evidence="2 3" key="1">
    <citation type="submission" date="2021-07" db="EMBL/GenBank/DDBJ databases">
        <authorList>
            <person name="Palmer J.M."/>
        </authorList>
    </citation>
    <scope>NUCLEOTIDE SEQUENCE [LARGE SCALE GENOMIC DNA]</scope>
    <source>
        <strain evidence="2 3">AT_MEX2019</strain>
        <tissue evidence="2">Muscle</tissue>
    </source>
</reference>
<accession>A0ABU7BIE8</accession>
<comment type="caution">
    <text evidence="2">The sequence shown here is derived from an EMBL/GenBank/DDBJ whole genome shotgun (WGS) entry which is preliminary data.</text>
</comment>
<feature type="region of interest" description="Disordered" evidence="1">
    <location>
        <begin position="198"/>
        <end position="220"/>
    </location>
</feature>
<name>A0ABU7BIE8_9TELE</name>
<evidence type="ECO:0000256" key="1">
    <source>
        <dbReference type="SAM" id="MobiDB-lite"/>
    </source>
</evidence>
<proteinExistence type="predicted"/>
<dbReference type="Proteomes" id="UP001345963">
    <property type="component" value="Unassembled WGS sequence"/>
</dbReference>
<dbReference type="PANTHER" id="PTHR15665:SF1">
    <property type="entry name" value="PROTEIN ASTEROID HOMOLOG 1"/>
    <property type="match status" value="1"/>
</dbReference>
<keyword evidence="3" id="KW-1185">Reference proteome</keyword>
<organism evidence="2 3">
    <name type="scientific">Ataeniobius toweri</name>
    <dbReference type="NCBI Taxonomy" id="208326"/>
    <lineage>
        <taxon>Eukaryota</taxon>
        <taxon>Metazoa</taxon>
        <taxon>Chordata</taxon>
        <taxon>Craniata</taxon>
        <taxon>Vertebrata</taxon>
        <taxon>Euteleostomi</taxon>
        <taxon>Actinopterygii</taxon>
        <taxon>Neopterygii</taxon>
        <taxon>Teleostei</taxon>
        <taxon>Neoteleostei</taxon>
        <taxon>Acanthomorphata</taxon>
        <taxon>Ovalentaria</taxon>
        <taxon>Atherinomorphae</taxon>
        <taxon>Cyprinodontiformes</taxon>
        <taxon>Goodeidae</taxon>
        <taxon>Ataeniobius</taxon>
    </lineage>
</organism>
<protein>
    <submittedName>
        <fullName evidence="2">Uncharacterized protein</fullName>
    </submittedName>
</protein>
<dbReference type="EMBL" id="JAHUTI010056177">
    <property type="protein sequence ID" value="MED6250267.1"/>
    <property type="molecule type" value="Genomic_DNA"/>
</dbReference>
<evidence type="ECO:0000313" key="2">
    <source>
        <dbReference type="EMBL" id="MED6250267.1"/>
    </source>
</evidence>
<gene>
    <name evidence="2" type="ORF">ATANTOWER_028123</name>
</gene>